<dbReference type="CDD" id="cd11713">
    <property type="entry name" value="GINS_A_psf3"/>
    <property type="match status" value="1"/>
</dbReference>
<keyword evidence="1" id="KW-0539">Nucleus</keyword>
<name>A0A507CAY8_9FUNG</name>
<protein>
    <recommendedName>
        <fullName evidence="1">DNA replication complex GINS protein PSF3</fullName>
    </recommendedName>
</protein>
<dbReference type="SUPFAM" id="SSF160059">
    <property type="entry name" value="PriA/YqbF domain"/>
    <property type="match status" value="1"/>
</dbReference>
<comment type="function">
    <text evidence="1">The GINS complex plays an essential role in the initiation of DNA replication.</text>
</comment>
<dbReference type="InterPro" id="IPR055221">
    <property type="entry name" value="PSF3_N"/>
</dbReference>
<dbReference type="Gene3D" id="1.20.58.2050">
    <property type="match status" value="1"/>
</dbReference>
<keyword evidence="1" id="KW-0235">DNA replication</keyword>
<dbReference type="Pfam" id="PF22466">
    <property type="entry name" value="PSF3_N"/>
    <property type="match status" value="1"/>
</dbReference>
<keyword evidence="4" id="KW-1185">Reference proteome</keyword>
<comment type="subcellular location">
    <subcellularLocation>
        <location evidence="1">Nucleus</location>
    </subcellularLocation>
</comment>
<organism evidence="3 4">
    <name type="scientific">Synchytrium microbalum</name>
    <dbReference type="NCBI Taxonomy" id="1806994"/>
    <lineage>
        <taxon>Eukaryota</taxon>
        <taxon>Fungi</taxon>
        <taxon>Fungi incertae sedis</taxon>
        <taxon>Chytridiomycota</taxon>
        <taxon>Chytridiomycota incertae sedis</taxon>
        <taxon>Chytridiomycetes</taxon>
        <taxon>Synchytriales</taxon>
        <taxon>Synchytriaceae</taxon>
        <taxon>Synchytrium</taxon>
    </lineage>
</organism>
<dbReference type="Proteomes" id="UP000319731">
    <property type="component" value="Unassembled WGS sequence"/>
</dbReference>
<dbReference type="STRING" id="1806994.A0A507CAY8"/>
<comment type="similarity">
    <text evidence="1">Belongs to the GINS3/PSF3 family.</text>
</comment>
<feature type="domain" description="DNA replication complex GINS protein PSF3 N-terminal" evidence="2">
    <location>
        <begin position="6"/>
        <end position="58"/>
    </location>
</feature>
<evidence type="ECO:0000313" key="3">
    <source>
        <dbReference type="EMBL" id="TPX34693.1"/>
    </source>
</evidence>
<dbReference type="CDD" id="cd21693">
    <property type="entry name" value="GINS_B_Psf3"/>
    <property type="match status" value="1"/>
</dbReference>
<reference evidence="3 4" key="1">
    <citation type="journal article" date="2019" name="Sci. Rep.">
        <title>Comparative genomics of chytrid fungi reveal insights into the obligate biotrophic and pathogenic lifestyle of Synchytrium endobioticum.</title>
        <authorList>
            <person name="van de Vossenberg B.T.L.H."/>
            <person name="Warris S."/>
            <person name="Nguyen H.D.T."/>
            <person name="van Gent-Pelzer M.P.E."/>
            <person name="Joly D.L."/>
            <person name="van de Geest H.C."/>
            <person name="Bonants P.J.M."/>
            <person name="Smith D.S."/>
            <person name="Levesque C.A."/>
            <person name="van der Lee T.A.J."/>
        </authorList>
    </citation>
    <scope>NUCLEOTIDE SEQUENCE [LARGE SCALE GENOMIC DNA]</scope>
    <source>
        <strain evidence="3 4">JEL517</strain>
    </source>
</reference>
<dbReference type="GeneID" id="42004009"/>
<gene>
    <name evidence="3" type="ORF">SmJEL517_g02784</name>
</gene>
<comment type="subunit">
    <text evidence="1">Component of the GINS complex.</text>
</comment>
<evidence type="ECO:0000313" key="4">
    <source>
        <dbReference type="Proteomes" id="UP000319731"/>
    </source>
</evidence>
<dbReference type="InterPro" id="IPR010492">
    <property type="entry name" value="GINS_Psf3"/>
</dbReference>
<comment type="caution">
    <text evidence="3">The sequence shown here is derived from an EMBL/GenBank/DDBJ whole genome shotgun (WGS) entry which is preliminary data.</text>
</comment>
<dbReference type="InterPro" id="IPR038437">
    <property type="entry name" value="GINS_Psf3_sf"/>
</dbReference>
<dbReference type="AlphaFoldDB" id="A0A507CAY8"/>
<dbReference type="SUPFAM" id="SSF158573">
    <property type="entry name" value="GINS helical bundle-like"/>
    <property type="match status" value="1"/>
</dbReference>
<dbReference type="GO" id="GO:1902975">
    <property type="term" value="P:mitotic DNA replication initiation"/>
    <property type="evidence" value="ECO:0007669"/>
    <property type="project" value="TreeGrafter"/>
</dbReference>
<evidence type="ECO:0000259" key="2">
    <source>
        <dbReference type="Pfam" id="PF22466"/>
    </source>
</evidence>
<dbReference type="GO" id="GO:0000811">
    <property type="term" value="C:GINS complex"/>
    <property type="evidence" value="ECO:0007669"/>
    <property type="project" value="UniProtKB-UniRule"/>
</dbReference>
<dbReference type="InterPro" id="IPR036224">
    <property type="entry name" value="GINS_bundle-like_dom_sf"/>
</dbReference>
<proteinExistence type="inferred from homology"/>
<evidence type="ECO:0000256" key="1">
    <source>
        <dbReference type="RuleBase" id="RU367161"/>
    </source>
</evidence>
<dbReference type="PANTHER" id="PTHR22768:SF0">
    <property type="entry name" value="DNA REPLICATION COMPLEX GINS PROTEIN PSF3"/>
    <property type="match status" value="1"/>
</dbReference>
<sequence>MGSAYFDIESILADQQRVPCFFAYPVPGYGFLDGNNEADLPANTRVELPYWMAETLAIHNYVELDLPKFYSARVREDLQAAPTAVNIHHLCPYFYEFGIRIVNL</sequence>
<dbReference type="RefSeq" id="XP_031025371.1">
    <property type="nucleotide sequence ID" value="XM_031168712.1"/>
</dbReference>
<dbReference type="PANTHER" id="PTHR22768">
    <property type="entry name" value="DNA REPLICATION COMPLEX GINS PROTEIN PSF3"/>
    <property type="match status" value="1"/>
</dbReference>
<dbReference type="OrthoDB" id="10251744at2759"/>
<accession>A0A507CAY8</accession>
<dbReference type="EMBL" id="QEAO01000012">
    <property type="protein sequence ID" value="TPX34693.1"/>
    <property type="molecule type" value="Genomic_DNA"/>
</dbReference>